<protein>
    <submittedName>
        <fullName evidence="6">Heparan sulfate glucosamine 3-O-sulfotransferase 2-like</fullName>
    </submittedName>
</protein>
<proteinExistence type="predicted"/>
<evidence type="ECO:0000259" key="4">
    <source>
        <dbReference type="Pfam" id="PF00685"/>
    </source>
</evidence>
<keyword evidence="2" id="KW-0325">Glycoprotein</keyword>
<name>A0ABM0MG00_SACKO</name>
<gene>
    <name evidence="6" type="primary">LOC100369626</name>
</gene>
<keyword evidence="3" id="KW-0812">Transmembrane</keyword>
<evidence type="ECO:0000313" key="6">
    <source>
        <dbReference type="RefSeq" id="XP_006818941.1"/>
    </source>
</evidence>
<accession>A0ABM0MG00</accession>
<evidence type="ECO:0000313" key="5">
    <source>
        <dbReference type="Proteomes" id="UP000694865"/>
    </source>
</evidence>
<evidence type="ECO:0000256" key="3">
    <source>
        <dbReference type="SAM" id="Phobius"/>
    </source>
</evidence>
<dbReference type="InterPro" id="IPR027417">
    <property type="entry name" value="P-loop_NTPase"/>
</dbReference>
<dbReference type="InterPro" id="IPR000863">
    <property type="entry name" value="Sulfotransferase_dom"/>
</dbReference>
<dbReference type="Proteomes" id="UP000694865">
    <property type="component" value="Unplaced"/>
</dbReference>
<evidence type="ECO:0000256" key="2">
    <source>
        <dbReference type="ARBA" id="ARBA00023180"/>
    </source>
</evidence>
<feature type="domain" description="Sulfotransferase" evidence="4">
    <location>
        <begin position="156"/>
        <end position="347"/>
    </location>
</feature>
<keyword evidence="5" id="KW-1185">Reference proteome</keyword>
<dbReference type="PANTHER" id="PTHR10605:SF72">
    <property type="entry name" value="HEPARAN SULFATE 3-O SULFOTRANSFERASE-B, ISOFORM A"/>
    <property type="match status" value="1"/>
</dbReference>
<keyword evidence="3" id="KW-0472">Membrane</keyword>
<reference evidence="6" key="1">
    <citation type="submission" date="2025-08" db="UniProtKB">
        <authorList>
            <consortium name="RefSeq"/>
        </authorList>
    </citation>
    <scope>IDENTIFICATION</scope>
    <source>
        <tissue evidence="6">Testes</tissue>
    </source>
</reference>
<dbReference type="Pfam" id="PF00685">
    <property type="entry name" value="Sulfotransfer_1"/>
    <property type="match status" value="1"/>
</dbReference>
<dbReference type="RefSeq" id="XP_006818941.1">
    <property type="nucleotide sequence ID" value="XM_006818878.1"/>
</dbReference>
<dbReference type="SUPFAM" id="SSF52540">
    <property type="entry name" value="P-loop containing nucleoside triphosphate hydrolases"/>
    <property type="match status" value="1"/>
</dbReference>
<keyword evidence="1" id="KW-0808">Transferase</keyword>
<dbReference type="InterPro" id="IPR037359">
    <property type="entry name" value="NST/OST"/>
</dbReference>
<dbReference type="PANTHER" id="PTHR10605">
    <property type="entry name" value="HEPARAN SULFATE SULFOTRANSFERASE"/>
    <property type="match status" value="1"/>
</dbReference>
<evidence type="ECO:0000256" key="1">
    <source>
        <dbReference type="ARBA" id="ARBA00022679"/>
    </source>
</evidence>
<dbReference type="GeneID" id="100369626"/>
<dbReference type="Gene3D" id="3.40.50.300">
    <property type="entry name" value="P-loop containing nucleotide triphosphate hydrolases"/>
    <property type="match status" value="1"/>
</dbReference>
<organism evidence="5 6">
    <name type="scientific">Saccoglossus kowalevskii</name>
    <name type="common">Acorn worm</name>
    <dbReference type="NCBI Taxonomy" id="10224"/>
    <lineage>
        <taxon>Eukaryota</taxon>
        <taxon>Metazoa</taxon>
        <taxon>Hemichordata</taxon>
        <taxon>Enteropneusta</taxon>
        <taxon>Harrimaniidae</taxon>
        <taxon>Saccoglossus</taxon>
    </lineage>
</organism>
<keyword evidence="3" id="KW-1133">Transmembrane helix</keyword>
<feature type="transmembrane region" description="Helical" evidence="3">
    <location>
        <begin position="6"/>
        <end position="25"/>
    </location>
</feature>
<sequence length="418" mass="48676">MIAVKKLFFCVVTISVFLCVVMYCLMQRKNSQVIRDSVQYGSRVFTPDRVIENNLNDLAHYGLSQLQVDSFRNDSASPALISRQNISFYQNVKGLGMDSQMTNGVPIEAHRLAMTAIQNVEHINIGDFVKMKADEQNSTYIKALKLVGYTKRLPTVINIGAKKAGTTALQIFLSSHPQIASSLNHMEIHYFDWNYDKGIDYYRSRFQYSKESQEVFEKTPRYFITEEAPRRIKEDISPNVKIILVVRDPVKRAMSDYNHVRWVKRSLSTQLALREPHTEDTFEKTVFTKNGEVNADSELVHAGKYAMHLKRWLEYFPLNQILVLDGIELSTYPLTQMRKVEQFLGLQPYFTQEHFGYHEKLHVYCLVKPVNKCRYNSNHKSPEIILSDGLRNTLYDFYRAYNRELEEMLNQTFAWSNL</sequence>